<reference evidence="2" key="1">
    <citation type="journal article" date="2012" name="Nat. Biotechnol.">
        <title>Draft genome sequence of pigeonpea (Cajanus cajan), an orphan legume crop of resource-poor farmers.</title>
        <authorList>
            <person name="Varshney R.K."/>
            <person name="Chen W."/>
            <person name="Li Y."/>
            <person name="Bharti A.K."/>
            <person name="Saxena R.K."/>
            <person name="Schlueter J.A."/>
            <person name="Donoghue M.T."/>
            <person name="Azam S."/>
            <person name="Fan G."/>
            <person name="Whaley A.M."/>
            <person name="Farmer A.D."/>
            <person name="Sheridan J."/>
            <person name="Iwata A."/>
            <person name="Tuteja R."/>
            <person name="Penmetsa R.V."/>
            <person name="Wu W."/>
            <person name="Upadhyaya H.D."/>
            <person name="Yang S.P."/>
            <person name="Shah T."/>
            <person name="Saxena K.B."/>
            <person name="Michael T."/>
            <person name="McCombie W.R."/>
            <person name="Yang B."/>
            <person name="Zhang G."/>
            <person name="Yang H."/>
            <person name="Wang J."/>
            <person name="Spillane C."/>
            <person name="Cook D.R."/>
            <person name="May G.D."/>
            <person name="Xu X."/>
            <person name="Jackson S.A."/>
        </authorList>
    </citation>
    <scope>NUCLEOTIDE SEQUENCE [LARGE SCALE GENOMIC DNA]</scope>
</reference>
<sequence length="145" mass="17295">MDNKFKQIWKTRVPPKVQIFVWRLLHKGIPIVENLLKRNIVLGSQELLSIDCPAPLPHLIEQHFCFILVSLESKSEVEKWRVIWSATSWCIWRHRNACVYGEIFNLDKLNKEVLFFAWSWLNILHKSFNYTFSQWSINPEQCIQG</sequence>
<keyword evidence="3" id="KW-1185">Reference proteome</keyword>
<evidence type="ECO:0000313" key="2">
    <source>
        <dbReference type="EMBL" id="KYP31305.1"/>
    </source>
</evidence>
<dbReference type="AlphaFoldDB" id="A0A151QLZ2"/>
<gene>
    <name evidence="2" type="ORF">KK1_048470</name>
</gene>
<dbReference type="Proteomes" id="UP000075243">
    <property type="component" value="Unassembled WGS sequence"/>
</dbReference>
<organism evidence="2 3">
    <name type="scientific">Cajanus cajan</name>
    <name type="common">Pigeon pea</name>
    <name type="synonym">Cajanus indicus</name>
    <dbReference type="NCBI Taxonomy" id="3821"/>
    <lineage>
        <taxon>Eukaryota</taxon>
        <taxon>Viridiplantae</taxon>
        <taxon>Streptophyta</taxon>
        <taxon>Embryophyta</taxon>
        <taxon>Tracheophyta</taxon>
        <taxon>Spermatophyta</taxon>
        <taxon>Magnoliopsida</taxon>
        <taxon>eudicotyledons</taxon>
        <taxon>Gunneridae</taxon>
        <taxon>Pentapetalae</taxon>
        <taxon>rosids</taxon>
        <taxon>fabids</taxon>
        <taxon>Fabales</taxon>
        <taxon>Fabaceae</taxon>
        <taxon>Papilionoideae</taxon>
        <taxon>50 kb inversion clade</taxon>
        <taxon>NPAAA clade</taxon>
        <taxon>indigoferoid/millettioid clade</taxon>
        <taxon>Phaseoleae</taxon>
        <taxon>Cajanus</taxon>
    </lineage>
</organism>
<dbReference type="Pfam" id="PF13966">
    <property type="entry name" value="zf-RVT"/>
    <property type="match status" value="1"/>
</dbReference>
<feature type="domain" description="Reverse transcriptase zinc-binding" evidence="1">
    <location>
        <begin position="3"/>
        <end position="41"/>
    </location>
</feature>
<proteinExistence type="predicted"/>
<evidence type="ECO:0000313" key="3">
    <source>
        <dbReference type="Proteomes" id="UP000075243"/>
    </source>
</evidence>
<dbReference type="Gramene" id="C.cajan_48579.t">
    <property type="protein sequence ID" value="C.cajan_48579.t"/>
    <property type="gene ID" value="C.cajan_48579"/>
</dbReference>
<accession>A0A151QLZ2</accession>
<name>A0A151QLZ2_CAJCA</name>
<protein>
    <recommendedName>
        <fullName evidence="1">Reverse transcriptase zinc-binding domain-containing protein</fullName>
    </recommendedName>
</protein>
<dbReference type="EMBL" id="KQ486144">
    <property type="protein sequence ID" value="KYP31305.1"/>
    <property type="molecule type" value="Genomic_DNA"/>
</dbReference>
<dbReference type="InterPro" id="IPR026960">
    <property type="entry name" value="RVT-Znf"/>
</dbReference>
<evidence type="ECO:0000259" key="1">
    <source>
        <dbReference type="Pfam" id="PF13966"/>
    </source>
</evidence>